<dbReference type="PANTHER" id="PTHR33824:SF7">
    <property type="entry name" value="POLYKETIDE CYCLASE_DEHYDRASE AND LIPID TRANSPORT SUPERFAMILY PROTEIN"/>
    <property type="match status" value="1"/>
</dbReference>
<keyword evidence="5" id="KW-1185">Reference proteome</keyword>
<feature type="compositionally biased region" description="Basic and acidic residues" evidence="2">
    <location>
        <begin position="201"/>
        <end position="216"/>
    </location>
</feature>
<dbReference type="RefSeq" id="WP_305928525.1">
    <property type="nucleotide sequence ID" value="NZ_JAVAIL010000001.1"/>
</dbReference>
<dbReference type="PANTHER" id="PTHR33824">
    <property type="entry name" value="POLYKETIDE CYCLASE/DEHYDRASE AND LIPID TRANSPORT SUPERFAMILY PROTEIN"/>
    <property type="match status" value="1"/>
</dbReference>
<feature type="domain" description="Coenzyme Q-binding protein COQ10 START" evidence="3">
    <location>
        <begin position="63"/>
        <end position="184"/>
    </location>
</feature>
<dbReference type="Proteomes" id="UP001235664">
    <property type="component" value="Unassembled WGS sequence"/>
</dbReference>
<dbReference type="InterPro" id="IPR005031">
    <property type="entry name" value="COQ10_START"/>
</dbReference>
<evidence type="ECO:0000313" key="4">
    <source>
        <dbReference type="EMBL" id="MDP4538388.1"/>
    </source>
</evidence>
<sequence>MTNDRQLGLAGTVAGLGLAIGSIAFGAFLSQRRQGGDDDAPFYTRKSPGRENAVLGRTVTIRKPRSELYAHWRDFGNLPRFMENVETIRSEGDHRVWVIKAPAGQTVEVKTEITEDVENRRIGWRSVEGSDIQTSGNVEFADAPGDRGTRVSLMMAYDPPAGELGRAIAKLFQREPQVQARHDLKRFKALMETGEISTSAHRKDNTRAAKQQEKES</sequence>
<organism evidence="4 5">
    <name type="scientific">Qipengyuania benthica</name>
    <dbReference type="NCBI Taxonomy" id="3067651"/>
    <lineage>
        <taxon>Bacteria</taxon>
        <taxon>Pseudomonadati</taxon>
        <taxon>Pseudomonadota</taxon>
        <taxon>Alphaproteobacteria</taxon>
        <taxon>Sphingomonadales</taxon>
        <taxon>Erythrobacteraceae</taxon>
        <taxon>Qipengyuania</taxon>
    </lineage>
</organism>
<gene>
    <name evidence="4" type="ORF">Q9K01_01940</name>
</gene>
<dbReference type="EMBL" id="JAVAIL010000001">
    <property type="protein sequence ID" value="MDP4538388.1"/>
    <property type="molecule type" value="Genomic_DNA"/>
</dbReference>
<dbReference type="InterPro" id="IPR047137">
    <property type="entry name" value="ORF3"/>
</dbReference>
<dbReference type="CDD" id="cd07817">
    <property type="entry name" value="SRPBCC_8"/>
    <property type="match status" value="1"/>
</dbReference>
<evidence type="ECO:0000256" key="2">
    <source>
        <dbReference type="SAM" id="MobiDB-lite"/>
    </source>
</evidence>
<feature type="region of interest" description="Disordered" evidence="2">
    <location>
        <begin position="192"/>
        <end position="216"/>
    </location>
</feature>
<evidence type="ECO:0000313" key="5">
    <source>
        <dbReference type="Proteomes" id="UP001235664"/>
    </source>
</evidence>
<accession>A0ABT9H587</accession>
<name>A0ABT9H587_9SPHN</name>
<comment type="caution">
    <text evidence="4">The sequence shown here is derived from an EMBL/GenBank/DDBJ whole genome shotgun (WGS) entry which is preliminary data.</text>
</comment>
<dbReference type="InterPro" id="IPR023393">
    <property type="entry name" value="START-like_dom_sf"/>
</dbReference>
<evidence type="ECO:0000259" key="3">
    <source>
        <dbReference type="Pfam" id="PF03364"/>
    </source>
</evidence>
<protein>
    <submittedName>
        <fullName evidence="4">SRPBCC family protein</fullName>
    </submittedName>
</protein>
<reference evidence="4 5" key="1">
    <citation type="submission" date="2023-08" db="EMBL/GenBank/DDBJ databases">
        <title>genomic of DY56.</title>
        <authorList>
            <person name="Wang Y."/>
        </authorList>
    </citation>
    <scope>NUCLEOTIDE SEQUENCE [LARGE SCALE GENOMIC DNA]</scope>
    <source>
        <strain evidence="4 5">DY56-A-20</strain>
    </source>
</reference>
<dbReference type="SUPFAM" id="SSF55961">
    <property type="entry name" value="Bet v1-like"/>
    <property type="match status" value="1"/>
</dbReference>
<dbReference type="Gene3D" id="3.30.530.20">
    <property type="match status" value="1"/>
</dbReference>
<comment type="similarity">
    <text evidence="1">Belongs to the ribosome association toxin RatA family.</text>
</comment>
<evidence type="ECO:0000256" key="1">
    <source>
        <dbReference type="ARBA" id="ARBA00008918"/>
    </source>
</evidence>
<proteinExistence type="inferred from homology"/>
<dbReference type="Pfam" id="PF03364">
    <property type="entry name" value="Polyketide_cyc"/>
    <property type="match status" value="1"/>
</dbReference>